<dbReference type="PANTHER" id="PTHR11496:SF102">
    <property type="entry name" value="ALCOHOL DEHYDROGENASE 4"/>
    <property type="match status" value="1"/>
</dbReference>
<dbReference type="RefSeq" id="WP_312869024.1">
    <property type="nucleotide sequence ID" value="NZ_WMBA01000082.1"/>
</dbReference>
<keyword evidence="3" id="KW-0520">NAD</keyword>
<dbReference type="Proteomes" id="UP000440096">
    <property type="component" value="Unassembled WGS sequence"/>
</dbReference>
<dbReference type="InterPro" id="IPR034786">
    <property type="entry name" value="MAR"/>
</dbReference>
<dbReference type="Pfam" id="PF25137">
    <property type="entry name" value="ADH_Fe_C"/>
    <property type="match status" value="1"/>
</dbReference>
<reference evidence="6 7" key="1">
    <citation type="submission" date="2019-11" db="EMBL/GenBank/DDBJ databases">
        <title>Draft genome of Amycolatopsis RM579.</title>
        <authorList>
            <person name="Duangmal K."/>
            <person name="Mingma R."/>
        </authorList>
    </citation>
    <scope>NUCLEOTIDE SEQUENCE [LARGE SCALE GENOMIC DNA]</scope>
    <source>
        <strain evidence="6 7">RM579</strain>
    </source>
</reference>
<dbReference type="AlphaFoldDB" id="A0A6N7ZB80"/>
<name>A0A6N7ZB80_9PSEU</name>
<sequence length="351" mass="36442">MQTFTHSTSPIRVLFGRGRVREASDELGRLGVRRALVLTTPEQRDAGEGLAARIGSLAVGVFPGAAMHTPVTVTAEAMAVMESLGADGVVALGGGSTTGLGKAIAARTGVPQLVIPTTYAGSEVTPILGETDAGVKSTRRGPEILPETVIYDADLTDTLPVSLSCTSGLNAMAHAVEGSYAQDGSPIYTLMAVDALAALREALPVIAKDATDKDARDRALYGAWLCGTVLGGVGMSIHHKLCHTLGGALDLPHAQTHAVLLPHTIAYVEEAVPEVLAPAKTVFGPRTGAALYDFAATLGVPQRLADLGVGEADLDRLAELATANPYWSPRPLEIGGIRALLHRAWAGDRPE</sequence>
<organism evidence="6 7">
    <name type="scientific">Amycolatopsis pithecellobii</name>
    <dbReference type="NCBI Taxonomy" id="664692"/>
    <lineage>
        <taxon>Bacteria</taxon>
        <taxon>Bacillati</taxon>
        <taxon>Actinomycetota</taxon>
        <taxon>Actinomycetes</taxon>
        <taxon>Pseudonocardiales</taxon>
        <taxon>Pseudonocardiaceae</taxon>
        <taxon>Amycolatopsis</taxon>
    </lineage>
</organism>
<protein>
    <submittedName>
        <fullName evidence="6">Iron-containing alcohol dehydrogenase</fullName>
    </submittedName>
</protein>
<evidence type="ECO:0000259" key="5">
    <source>
        <dbReference type="Pfam" id="PF25137"/>
    </source>
</evidence>
<keyword evidence="7" id="KW-1185">Reference proteome</keyword>
<evidence type="ECO:0000256" key="3">
    <source>
        <dbReference type="ARBA" id="ARBA00023027"/>
    </source>
</evidence>
<gene>
    <name evidence="6" type="ORF">GKO32_33870</name>
</gene>
<evidence type="ECO:0000313" key="7">
    <source>
        <dbReference type="Proteomes" id="UP000440096"/>
    </source>
</evidence>
<dbReference type="Pfam" id="PF00465">
    <property type="entry name" value="Fe-ADH"/>
    <property type="match status" value="1"/>
</dbReference>
<proteinExistence type="inferred from homology"/>
<dbReference type="SUPFAM" id="SSF56796">
    <property type="entry name" value="Dehydroquinate synthase-like"/>
    <property type="match status" value="1"/>
</dbReference>
<dbReference type="EMBL" id="WMBA01000082">
    <property type="protein sequence ID" value="MTD58935.1"/>
    <property type="molecule type" value="Genomic_DNA"/>
</dbReference>
<comment type="caution">
    <text evidence="6">The sequence shown here is derived from an EMBL/GenBank/DDBJ whole genome shotgun (WGS) entry which is preliminary data.</text>
</comment>
<dbReference type="GO" id="GO:0004022">
    <property type="term" value="F:alcohol dehydrogenase (NAD+) activity"/>
    <property type="evidence" value="ECO:0007669"/>
    <property type="project" value="TreeGrafter"/>
</dbReference>
<dbReference type="Gene3D" id="3.40.50.1970">
    <property type="match status" value="1"/>
</dbReference>
<feature type="domain" description="Alcohol dehydrogenase iron-type/glycerol dehydrogenase GldA" evidence="4">
    <location>
        <begin position="10"/>
        <end position="152"/>
    </location>
</feature>
<accession>A0A6N7ZB80</accession>
<dbReference type="InterPro" id="IPR056798">
    <property type="entry name" value="ADH_Fe_C"/>
</dbReference>
<evidence type="ECO:0000256" key="1">
    <source>
        <dbReference type="ARBA" id="ARBA00007358"/>
    </source>
</evidence>
<dbReference type="CDD" id="cd08177">
    <property type="entry name" value="MAR"/>
    <property type="match status" value="1"/>
</dbReference>
<feature type="domain" description="Fe-containing alcohol dehydrogenase-like C-terminal" evidence="5">
    <location>
        <begin position="166"/>
        <end position="345"/>
    </location>
</feature>
<dbReference type="InterPro" id="IPR039697">
    <property type="entry name" value="Alcohol_dehydrogenase_Fe"/>
</dbReference>
<evidence type="ECO:0000313" key="6">
    <source>
        <dbReference type="EMBL" id="MTD58935.1"/>
    </source>
</evidence>
<dbReference type="PANTHER" id="PTHR11496">
    <property type="entry name" value="ALCOHOL DEHYDROGENASE"/>
    <property type="match status" value="1"/>
</dbReference>
<evidence type="ECO:0000259" key="4">
    <source>
        <dbReference type="Pfam" id="PF00465"/>
    </source>
</evidence>
<dbReference type="Gene3D" id="1.20.1090.10">
    <property type="entry name" value="Dehydroquinate synthase-like - alpha domain"/>
    <property type="match status" value="1"/>
</dbReference>
<keyword evidence="2" id="KW-0560">Oxidoreductase</keyword>
<dbReference type="GO" id="GO:0046872">
    <property type="term" value="F:metal ion binding"/>
    <property type="evidence" value="ECO:0007669"/>
    <property type="project" value="InterPro"/>
</dbReference>
<evidence type="ECO:0000256" key="2">
    <source>
        <dbReference type="ARBA" id="ARBA00023002"/>
    </source>
</evidence>
<dbReference type="GO" id="GO:0018506">
    <property type="term" value="F:maleylacetate reductase activity"/>
    <property type="evidence" value="ECO:0007669"/>
    <property type="project" value="InterPro"/>
</dbReference>
<comment type="similarity">
    <text evidence="1">Belongs to the iron-containing alcohol dehydrogenase family.</text>
</comment>
<dbReference type="InterPro" id="IPR001670">
    <property type="entry name" value="ADH_Fe/GldA"/>
</dbReference>